<keyword evidence="3" id="KW-0378">Hydrolase</keyword>
<dbReference type="EC" id="3.2.2.20" evidence="8"/>
<evidence type="ECO:0000256" key="8">
    <source>
        <dbReference type="ARBA" id="ARBA00066766"/>
    </source>
</evidence>
<evidence type="ECO:0000256" key="5">
    <source>
        <dbReference type="ARBA" id="ARBA00023204"/>
    </source>
</evidence>
<dbReference type="Proteomes" id="UP000198564">
    <property type="component" value="Unassembled WGS sequence"/>
</dbReference>
<evidence type="ECO:0000256" key="7">
    <source>
        <dbReference type="ARBA" id="ARBA00057608"/>
    </source>
</evidence>
<comment type="function">
    <text evidence="7">Hydrolysis of the deoxyribose N-glycosidic bond to excise 3-methyladenine from the damaged DNA polymer formed by alkylation lesions.</text>
</comment>
<sequence>MTNRCKWVTDNQKYKDYHDKEWGRPLYDDKQLFELLCLEGAQAGLSWLTVLKKRENYREAFDNFDPQKISNYNEEKIQKLLKNENIIRNKLKIRSVVTNAQAYLEILESGQTFSDYLWQFVDGEPIQNARIKNSDIPSQTERSQRMSKQLKKDGFKFVGPTICYAFMQASGMVNDHVTDCFCYEEVKEENLSQ</sequence>
<feature type="binding site" evidence="9">
    <location>
        <position position="5"/>
    </location>
    <ligand>
        <name>Zn(2+)</name>
        <dbReference type="ChEBI" id="CHEBI:29105"/>
    </ligand>
</feature>
<evidence type="ECO:0000256" key="6">
    <source>
        <dbReference type="ARBA" id="ARBA00052558"/>
    </source>
</evidence>
<evidence type="ECO:0000313" key="11">
    <source>
        <dbReference type="Proteomes" id="UP000198564"/>
    </source>
</evidence>
<keyword evidence="4 9" id="KW-0862">Zinc</keyword>
<dbReference type="PANTHER" id="PTHR30037">
    <property type="entry name" value="DNA-3-METHYLADENINE GLYCOSYLASE 1"/>
    <property type="match status" value="1"/>
</dbReference>
<evidence type="ECO:0000256" key="1">
    <source>
        <dbReference type="ARBA" id="ARBA00022723"/>
    </source>
</evidence>
<evidence type="ECO:0000313" key="10">
    <source>
        <dbReference type="EMBL" id="SEI78732.1"/>
    </source>
</evidence>
<evidence type="ECO:0000256" key="2">
    <source>
        <dbReference type="ARBA" id="ARBA00022763"/>
    </source>
</evidence>
<dbReference type="GO" id="GO:0006284">
    <property type="term" value="P:base-excision repair"/>
    <property type="evidence" value="ECO:0007669"/>
    <property type="project" value="InterPro"/>
</dbReference>
<keyword evidence="5" id="KW-0234">DNA repair</keyword>
<reference evidence="11" key="1">
    <citation type="submission" date="2016-10" db="EMBL/GenBank/DDBJ databases">
        <authorList>
            <person name="Varghese N."/>
            <person name="Submissions S."/>
        </authorList>
    </citation>
    <scope>NUCLEOTIDE SEQUENCE [LARGE SCALE GENOMIC DNA]</scope>
    <source>
        <strain evidence="11">DSM 25751</strain>
    </source>
</reference>
<dbReference type="OrthoDB" id="9807664at2"/>
<feature type="binding site" evidence="9">
    <location>
        <position position="176"/>
    </location>
    <ligand>
        <name>Zn(2+)</name>
        <dbReference type="ChEBI" id="CHEBI:29105"/>
    </ligand>
</feature>
<dbReference type="GO" id="GO:0008725">
    <property type="term" value="F:DNA-3-methyladenine glycosylase activity"/>
    <property type="evidence" value="ECO:0007669"/>
    <property type="project" value="UniProtKB-EC"/>
</dbReference>
<dbReference type="STRING" id="1130080.SAMN04488113_12019"/>
<dbReference type="EMBL" id="FNYW01000020">
    <property type="protein sequence ID" value="SEI78732.1"/>
    <property type="molecule type" value="Genomic_DNA"/>
</dbReference>
<protein>
    <recommendedName>
        <fullName evidence="8">DNA-3-methyladenine glycosylase I</fullName>
        <ecNumber evidence="8">3.2.2.20</ecNumber>
    </recommendedName>
</protein>
<dbReference type="InterPro" id="IPR052891">
    <property type="entry name" value="DNA-3mA_glycosylase"/>
</dbReference>
<proteinExistence type="predicted"/>
<dbReference type="AlphaFoldDB" id="A0A1H6TSQ5"/>
<dbReference type="GO" id="GO:0046872">
    <property type="term" value="F:metal ion binding"/>
    <property type="evidence" value="ECO:0007669"/>
    <property type="project" value="UniProtKB-KW"/>
</dbReference>
<keyword evidence="11" id="KW-1185">Reference proteome</keyword>
<evidence type="ECO:0000256" key="4">
    <source>
        <dbReference type="ARBA" id="ARBA00022833"/>
    </source>
</evidence>
<dbReference type="InterPro" id="IPR004597">
    <property type="entry name" value="Tag"/>
</dbReference>
<dbReference type="InterPro" id="IPR011257">
    <property type="entry name" value="DNA_glycosylase"/>
</dbReference>
<organism evidence="10 11">
    <name type="scientific">Alkalibacterium gilvum</name>
    <dbReference type="NCBI Taxonomy" id="1130080"/>
    <lineage>
        <taxon>Bacteria</taxon>
        <taxon>Bacillati</taxon>
        <taxon>Bacillota</taxon>
        <taxon>Bacilli</taxon>
        <taxon>Lactobacillales</taxon>
        <taxon>Carnobacteriaceae</taxon>
        <taxon>Alkalibacterium</taxon>
    </lineage>
</organism>
<dbReference type="FunFam" id="1.10.340.30:FF:000009">
    <property type="entry name" value="DNA-3-methyladenine glycosylase I"/>
    <property type="match status" value="1"/>
</dbReference>
<dbReference type="RefSeq" id="WP_091634796.1">
    <property type="nucleotide sequence ID" value="NZ_FNYW01000020.1"/>
</dbReference>
<evidence type="ECO:0000256" key="9">
    <source>
        <dbReference type="PIRSR" id="PIRSR604597-1"/>
    </source>
</evidence>
<keyword evidence="2" id="KW-0227">DNA damage</keyword>
<accession>A0A1H6TSQ5</accession>
<dbReference type="InterPro" id="IPR005019">
    <property type="entry name" value="Adenine_glyco"/>
</dbReference>
<dbReference type="Pfam" id="PF03352">
    <property type="entry name" value="Adenine_glyco"/>
    <property type="match status" value="1"/>
</dbReference>
<dbReference type="SUPFAM" id="SSF48150">
    <property type="entry name" value="DNA-glycosylase"/>
    <property type="match status" value="1"/>
</dbReference>
<dbReference type="Gene3D" id="1.10.340.30">
    <property type="entry name" value="Hypothetical protein, domain 2"/>
    <property type="match status" value="1"/>
</dbReference>
<dbReference type="PANTHER" id="PTHR30037:SF4">
    <property type="entry name" value="DNA-3-METHYLADENINE GLYCOSYLASE I"/>
    <property type="match status" value="1"/>
</dbReference>
<feature type="binding site" evidence="9">
    <location>
        <position position="180"/>
    </location>
    <ligand>
        <name>Zn(2+)</name>
        <dbReference type="ChEBI" id="CHEBI:29105"/>
    </ligand>
</feature>
<evidence type="ECO:0000256" key="3">
    <source>
        <dbReference type="ARBA" id="ARBA00022801"/>
    </source>
</evidence>
<dbReference type="NCBIfam" id="TIGR00624">
    <property type="entry name" value="tag"/>
    <property type="match status" value="1"/>
</dbReference>
<comment type="catalytic activity">
    <reaction evidence="6">
        <text>Hydrolysis of alkylated DNA, releasing 3-methyladenine.</text>
        <dbReference type="EC" id="3.2.2.20"/>
    </reaction>
</comment>
<gene>
    <name evidence="10" type="ORF">SAMN04488113_12019</name>
</gene>
<feature type="binding site" evidence="9">
    <location>
        <position position="18"/>
    </location>
    <ligand>
        <name>Zn(2+)</name>
        <dbReference type="ChEBI" id="CHEBI:29105"/>
    </ligand>
</feature>
<keyword evidence="1 9" id="KW-0479">Metal-binding</keyword>
<name>A0A1H6TSQ5_9LACT</name>